<dbReference type="InterPro" id="IPR007197">
    <property type="entry name" value="rSAM"/>
</dbReference>
<proteinExistence type="predicted"/>
<gene>
    <name evidence="6" type="ORF">ABFO16_07970</name>
</gene>
<organism evidence="6 7">
    <name type="scientific">Ruminococcoides intestinihominis</name>
    <dbReference type="NCBI Taxonomy" id="3133161"/>
    <lineage>
        <taxon>Bacteria</taxon>
        <taxon>Bacillati</taxon>
        <taxon>Bacillota</taxon>
        <taxon>Clostridia</taxon>
        <taxon>Eubacteriales</taxon>
        <taxon>Oscillospiraceae</taxon>
        <taxon>Ruminococcoides</taxon>
    </lineage>
</organism>
<dbReference type="Pfam" id="PF04055">
    <property type="entry name" value="Radical_SAM"/>
    <property type="match status" value="1"/>
</dbReference>
<keyword evidence="2" id="KW-0479">Metal-binding</keyword>
<dbReference type="PANTHER" id="PTHR43075">
    <property type="entry name" value="FORMATE LYASE ACTIVATING ENZYME, PUTATIVE (AFU_ORTHOLOGUE AFUA_2G15630)-RELATED"/>
    <property type="match status" value="1"/>
</dbReference>
<protein>
    <submittedName>
        <fullName evidence="6">Radical SAM protein</fullName>
    </submittedName>
</protein>
<dbReference type="PIRSF" id="PIRSF004869">
    <property type="entry name" value="PflX_prd"/>
    <property type="match status" value="1"/>
</dbReference>
<dbReference type="InterPro" id="IPR058240">
    <property type="entry name" value="rSAM_sf"/>
</dbReference>
<dbReference type="RefSeq" id="WP_211148038.1">
    <property type="nucleotide sequence ID" value="NZ_JBBMEY010000035.1"/>
</dbReference>
<dbReference type="EMBL" id="JBBMFI010000033">
    <property type="protein sequence ID" value="MEQ2566175.1"/>
    <property type="molecule type" value="Genomic_DNA"/>
</dbReference>
<evidence type="ECO:0000259" key="5">
    <source>
        <dbReference type="Pfam" id="PF04055"/>
    </source>
</evidence>
<evidence type="ECO:0000313" key="7">
    <source>
        <dbReference type="Proteomes" id="UP001478133"/>
    </source>
</evidence>
<feature type="domain" description="Radical SAM core" evidence="5">
    <location>
        <begin position="54"/>
        <end position="181"/>
    </location>
</feature>
<dbReference type="SFLD" id="SFLDS00029">
    <property type="entry name" value="Radical_SAM"/>
    <property type="match status" value="1"/>
</dbReference>
<dbReference type="SFLD" id="SFLDG01099">
    <property type="entry name" value="Uncharacterised_Radical_SAM_Su"/>
    <property type="match status" value="1"/>
</dbReference>
<evidence type="ECO:0000256" key="3">
    <source>
        <dbReference type="ARBA" id="ARBA00023004"/>
    </source>
</evidence>
<keyword evidence="4" id="KW-0411">Iron-sulfur</keyword>
<keyword evidence="1" id="KW-0949">S-adenosyl-L-methionine</keyword>
<dbReference type="PANTHER" id="PTHR43075:SF1">
    <property type="entry name" value="FORMATE LYASE ACTIVATING ENZYME, PUTATIVE (AFU_ORTHOLOGUE AFUA_2G15630)-RELATED"/>
    <property type="match status" value="1"/>
</dbReference>
<reference evidence="6 7" key="1">
    <citation type="submission" date="2024-03" db="EMBL/GenBank/DDBJ databases">
        <title>Human intestinal bacterial collection.</title>
        <authorList>
            <person name="Pauvert C."/>
            <person name="Hitch T.C.A."/>
            <person name="Clavel T."/>
        </authorList>
    </citation>
    <scope>NUCLEOTIDE SEQUENCE [LARGE SCALE GENOMIC DNA]</scope>
    <source>
        <strain evidence="6 7">CLA-AP-H18</strain>
    </source>
</reference>
<evidence type="ECO:0000256" key="2">
    <source>
        <dbReference type="ARBA" id="ARBA00022723"/>
    </source>
</evidence>
<keyword evidence="7" id="KW-1185">Reference proteome</keyword>
<dbReference type="Gene3D" id="3.20.20.70">
    <property type="entry name" value="Aldolase class I"/>
    <property type="match status" value="1"/>
</dbReference>
<evidence type="ECO:0000256" key="1">
    <source>
        <dbReference type="ARBA" id="ARBA00022691"/>
    </source>
</evidence>
<sequence length="291" mass="33083">MICNLCPRKCNAERNDSIGRGYCKMPKSLYVSRVAHHYWEEPVISGKKGTVAVFFTGCTLDCIYCQNREISHSNLGRKVTIDELAKEVTLLLDKGAESLSFITPSHYTNGIIQLLDIISPKVPVVYNTSGFDSIETLKKLEGYIDIYLPDFKYSNNDLGLEYSNVRNYFDVTSKAIEEMVRQTGEPVINQDGIMEKGTMVRNLVLPSHTKNSIEVINYLAEKYGDKILFSLMGQYIPYGDAKYHKKLNRKITKREYEKVLLAFESSGLNGYCQELSSASEKYIPEWDSDVL</sequence>
<dbReference type="Proteomes" id="UP001478133">
    <property type="component" value="Unassembled WGS sequence"/>
</dbReference>
<dbReference type="InterPro" id="IPR013785">
    <property type="entry name" value="Aldolase_TIM"/>
</dbReference>
<name>A0ABV1HV29_9FIRM</name>
<evidence type="ECO:0000313" key="6">
    <source>
        <dbReference type="EMBL" id="MEQ2566175.1"/>
    </source>
</evidence>
<dbReference type="CDD" id="cd01335">
    <property type="entry name" value="Radical_SAM"/>
    <property type="match status" value="1"/>
</dbReference>
<comment type="caution">
    <text evidence="6">The sequence shown here is derived from an EMBL/GenBank/DDBJ whole genome shotgun (WGS) entry which is preliminary data.</text>
</comment>
<accession>A0ABV1HV29</accession>
<dbReference type="SUPFAM" id="SSF102114">
    <property type="entry name" value="Radical SAM enzymes"/>
    <property type="match status" value="1"/>
</dbReference>
<dbReference type="InterPro" id="IPR040085">
    <property type="entry name" value="MJ0674-like"/>
</dbReference>
<keyword evidence="3" id="KW-0408">Iron</keyword>
<evidence type="ECO:0000256" key="4">
    <source>
        <dbReference type="ARBA" id="ARBA00023014"/>
    </source>
</evidence>
<dbReference type="InterPro" id="IPR016431">
    <property type="entry name" value="Pyrv-formate_lyase-activ_prd"/>
</dbReference>